<dbReference type="GO" id="GO:0000287">
    <property type="term" value="F:magnesium ion binding"/>
    <property type="evidence" value="ECO:0007669"/>
    <property type="project" value="InterPro"/>
</dbReference>
<reference evidence="7 8" key="1">
    <citation type="submission" date="2018-10" db="EMBL/GenBank/DDBJ databases">
        <title>Sinomicrobium pectinilyticum sp. nov., a pectinase-producing bacterium isolated from alkaline and saline soil, and emended description of the genus Sinomicrobium.</title>
        <authorList>
            <person name="Cheng B."/>
            <person name="Li C."/>
            <person name="Lai Q."/>
            <person name="Du M."/>
            <person name="Shao Z."/>
            <person name="Xu P."/>
            <person name="Yang C."/>
        </authorList>
    </citation>
    <scope>NUCLEOTIDE SEQUENCE [LARGE SCALE GENOMIC DNA]</scope>
    <source>
        <strain evidence="7 8">5DNS001</strain>
    </source>
</reference>
<dbReference type="Gene3D" id="3.30.70.150">
    <property type="entry name" value="RuBisCO large subunit, N-terminal domain"/>
    <property type="match status" value="1"/>
</dbReference>
<dbReference type="RefSeq" id="WP_123214242.1">
    <property type="nucleotide sequence ID" value="NZ_RJTM01000005.1"/>
</dbReference>
<dbReference type="SUPFAM" id="SSF54966">
    <property type="entry name" value="RuBisCO, large subunit, small (N-terminal) domain"/>
    <property type="match status" value="1"/>
</dbReference>
<dbReference type="OrthoDB" id="9770811at2"/>
<gene>
    <name evidence="7" type="ORF">ED312_01565</name>
</gene>
<feature type="domain" description="Ribulose bisphosphate carboxylase large subunit ferrodoxin-like N-terminal" evidence="6">
    <location>
        <begin position="7"/>
        <end position="123"/>
    </location>
</feature>
<evidence type="ECO:0000259" key="5">
    <source>
        <dbReference type="Pfam" id="PF00016"/>
    </source>
</evidence>
<dbReference type="InterPro" id="IPR017443">
    <property type="entry name" value="RuBisCO_lsu_fd_N"/>
</dbReference>
<dbReference type="EMBL" id="RJTM01000005">
    <property type="protein sequence ID" value="RNL94532.1"/>
    <property type="molecule type" value="Genomic_DNA"/>
</dbReference>
<dbReference type="SUPFAM" id="SSF51649">
    <property type="entry name" value="RuBisCo, C-terminal domain"/>
    <property type="match status" value="1"/>
</dbReference>
<evidence type="ECO:0000313" key="8">
    <source>
        <dbReference type="Proteomes" id="UP000267469"/>
    </source>
</evidence>
<sequence>MERIKATYYIETPFDIEKSAKVLAGEQSTGTFVKIPGETAELKERFAARVEQIRYLESVSQPAMPGTHADFPSYHRGMVEVSWSVENFAYNLPALISTLQGNLYELKQFTGLKLMDIEMPASYAAHFKGPRFGIEGSRKLTGVNENRPVMGTIIKPSIGMTPEQTARLVQTLVNAGIDFIKDDELMTSPSNSPFKARVDAVMRVIDEYADKTGKKVMYAFNISDGIDEMLRNYEYVCAKGGNCAMISLNSVGLSGTKKICDQGELVIHGHRNGWGMMNRHPLLGIDFSAYQKLWRLVGVDQIHVNGIQNKFWESDDSVVSSIKACLKPMLGGYTVLPVVSSGQWGGQAPETYRRTKTTDLLYMAGGGIMAHPDGPEGGVVALKQAWEAAVNGMSVEHAAKKYAAFGKSVKKFGSEV</sequence>
<evidence type="ECO:0000256" key="1">
    <source>
        <dbReference type="ARBA" id="ARBA00001946"/>
    </source>
</evidence>
<dbReference type="CDD" id="cd08207">
    <property type="entry name" value="RLP_NonPhot"/>
    <property type="match status" value="1"/>
</dbReference>
<accession>A0A3N0F3H5</accession>
<evidence type="ECO:0000313" key="7">
    <source>
        <dbReference type="EMBL" id="RNL94532.1"/>
    </source>
</evidence>
<keyword evidence="2" id="KW-0479">Metal-binding</keyword>
<comment type="similarity">
    <text evidence="4">Belongs to the RuBisCO large chain family.</text>
</comment>
<dbReference type="InterPro" id="IPR036422">
    <property type="entry name" value="RuBisCO_lsu_N_sf"/>
</dbReference>
<comment type="cofactor">
    <cofactor evidence="1">
        <name>Mg(2+)</name>
        <dbReference type="ChEBI" id="CHEBI:18420"/>
    </cofactor>
</comment>
<dbReference type="PANTHER" id="PTHR42704:SF17">
    <property type="entry name" value="RIBULOSE BISPHOSPHATE CARBOXYLASE LARGE CHAIN"/>
    <property type="match status" value="1"/>
</dbReference>
<dbReference type="Proteomes" id="UP000267469">
    <property type="component" value="Unassembled WGS sequence"/>
</dbReference>
<dbReference type="InterPro" id="IPR036376">
    <property type="entry name" value="RuBisCO_lsu_C_sf"/>
</dbReference>
<keyword evidence="3" id="KW-0460">Magnesium</keyword>
<protein>
    <submittedName>
        <fullName evidence="7">Ribulose 1,5-bisphosphate carboxylase</fullName>
    </submittedName>
</protein>
<evidence type="ECO:0000256" key="4">
    <source>
        <dbReference type="RuleBase" id="RU003834"/>
    </source>
</evidence>
<dbReference type="SFLD" id="SFLDS00014">
    <property type="entry name" value="RuBisCO"/>
    <property type="match status" value="1"/>
</dbReference>
<dbReference type="PROSITE" id="PS00157">
    <property type="entry name" value="RUBISCO_LARGE"/>
    <property type="match status" value="1"/>
</dbReference>
<dbReference type="Pfam" id="PF02788">
    <property type="entry name" value="RuBisCO_large_N"/>
    <property type="match status" value="1"/>
</dbReference>
<dbReference type="GO" id="GO:0015977">
    <property type="term" value="P:carbon fixation"/>
    <property type="evidence" value="ECO:0007669"/>
    <property type="project" value="InterPro"/>
</dbReference>
<dbReference type="AlphaFoldDB" id="A0A3N0F3H5"/>
<evidence type="ECO:0000256" key="2">
    <source>
        <dbReference type="ARBA" id="ARBA00022723"/>
    </source>
</evidence>
<dbReference type="SFLD" id="SFLDG00301">
    <property type="entry name" value="RuBisCO-like_proteins"/>
    <property type="match status" value="1"/>
</dbReference>
<evidence type="ECO:0000259" key="6">
    <source>
        <dbReference type="Pfam" id="PF02788"/>
    </source>
</evidence>
<proteinExistence type="inferred from homology"/>
<keyword evidence="8" id="KW-1185">Reference proteome</keyword>
<evidence type="ECO:0000256" key="3">
    <source>
        <dbReference type="ARBA" id="ARBA00022842"/>
    </source>
</evidence>
<dbReference type="InterPro" id="IPR033966">
    <property type="entry name" value="RuBisCO"/>
</dbReference>
<dbReference type="PANTHER" id="PTHR42704">
    <property type="entry name" value="RIBULOSE BISPHOSPHATE CARBOXYLASE"/>
    <property type="match status" value="1"/>
</dbReference>
<comment type="caution">
    <text evidence="7">The sequence shown here is derived from an EMBL/GenBank/DDBJ whole genome shotgun (WGS) entry which is preliminary data.</text>
</comment>
<dbReference type="InterPro" id="IPR020878">
    <property type="entry name" value="RuBisCo_large_chain_AS"/>
</dbReference>
<organism evidence="7 8">
    <name type="scientific">Sinomicrobium pectinilyticum</name>
    <dbReference type="NCBI Taxonomy" id="1084421"/>
    <lineage>
        <taxon>Bacteria</taxon>
        <taxon>Pseudomonadati</taxon>
        <taxon>Bacteroidota</taxon>
        <taxon>Flavobacteriia</taxon>
        <taxon>Flavobacteriales</taxon>
        <taxon>Flavobacteriaceae</taxon>
        <taxon>Sinomicrobium</taxon>
    </lineage>
</organism>
<dbReference type="Gene3D" id="3.20.20.110">
    <property type="entry name" value="Ribulose bisphosphate carboxylase, large subunit, C-terminal domain"/>
    <property type="match status" value="1"/>
</dbReference>
<dbReference type="InterPro" id="IPR000685">
    <property type="entry name" value="RuBisCO_lsu_C"/>
</dbReference>
<name>A0A3N0F3H5_SINP1</name>
<feature type="domain" description="Ribulose bisphosphate carboxylase large subunit C-terminal" evidence="5">
    <location>
        <begin position="145"/>
        <end position="409"/>
    </location>
</feature>
<dbReference type="Pfam" id="PF00016">
    <property type="entry name" value="RuBisCO_large"/>
    <property type="match status" value="1"/>
</dbReference>
<dbReference type="GO" id="GO:0016984">
    <property type="term" value="F:ribulose-bisphosphate carboxylase activity"/>
    <property type="evidence" value="ECO:0007669"/>
    <property type="project" value="InterPro"/>
</dbReference>